<proteinExistence type="predicted"/>
<dbReference type="EMBL" id="CP015017">
    <property type="protein sequence ID" value="APC01340.1"/>
    <property type="molecule type" value="Genomic_DNA"/>
</dbReference>
<protein>
    <submittedName>
        <fullName evidence="1">Uncharacterized protein</fullName>
    </submittedName>
</protein>
<sequence length="66" mass="7684">MRFYSAKFIQLELGIGSRETLDKYARNGFFPPYEQSPVRANGVGYFENTFQIIKLIKLPPKGRQKK</sequence>
<gene>
    <name evidence="1" type="ORF">AOC25_06800</name>
</gene>
<accession>A0AAC9IT31</accession>
<evidence type="ECO:0000313" key="1">
    <source>
        <dbReference type="EMBL" id="APC01340.1"/>
    </source>
</evidence>
<dbReference type="Proteomes" id="UP000182060">
    <property type="component" value="Chromosome"/>
</dbReference>
<name>A0AAC9IT31_9BURK</name>
<evidence type="ECO:0000313" key="2">
    <source>
        <dbReference type="Proteomes" id="UP000182060"/>
    </source>
</evidence>
<dbReference type="AlphaFoldDB" id="A0AAC9IT31"/>
<reference evidence="1" key="1">
    <citation type="journal article" date="2017" name="Appl. Environ. Microbiol.">
        <title>Microdiversification of a pelagic Polynucleobacter species is mainly driven by acquisition of genomic islands from a partially interspecific gene pool.</title>
        <authorList>
            <person name="Hoetzinger M."/>
            <person name="Hahn M.W."/>
            <person name="Jezberova J."/>
            <person name="Schmidt J."/>
            <person name="Koll U."/>
        </authorList>
    </citation>
    <scope>NUCLEOTIDE SEQUENCE</scope>
    <source>
        <strain evidence="1">MWH-RechtKol4</strain>
    </source>
</reference>
<organism evidence="1 2">
    <name type="scientific">Polynucleobacter asymbioticus</name>
    <dbReference type="NCBI Taxonomy" id="576611"/>
    <lineage>
        <taxon>Bacteria</taxon>
        <taxon>Pseudomonadati</taxon>
        <taxon>Pseudomonadota</taxon>
        <taxon>Betaproteobacteria</taxon>
        <taxon>Burkholderiales</taxon>
        <taxon>Burkholderiaceae</taxon>
        <taxon>Polynucleobacter</taxon>
    </lineage>
</organism>